<evidence type="ECO:0000313" key="11">
    <source>
        <dbReference type="Proteomes" id="UP000188603"/>
    </source>
</evidence>
<comment type="similarity">
    <text evidence="2 8">Belongs to the pantothenate synthetase family.</text>
</comment>
<comment type="miscellaneous">
    <text evidence="8">The reaction proceeds by a bi uni uni bi ping pong mechanism.</text>
</comment>
<keyword evidence="4 8" id="KW-0566">Pantothenate biosynthesis</keyword>
<comment type="pathway">
    <text evidence="1 8">Cofactor biosynthesis; (R)-pantothenate biosynthesis; (R)-pantothenate from (R)-pantoate and beta-alanine: step 1/1.</text>
</comment>
<dbReference type="InterPro" id="IPR042176">
    <property type="entry name" value="Pantoate_ligase_C"/>
</dbReference>
<keyword evidence="11" id="KW-1185">Reference proteome</keyword>
<comment type="subcellular location">
    <subcellularLocation>
        <location evidence="8">Cytoplasm</location>
    </subcellularLocation>
</comment>
<dbReference type="NCBIfam" id="TIGR00125">
    <property type="entry name" value="cyt_tran_rel"/>
    <property type="match status" value="1"/>
</dbReference>
<dbReference type="Gene3D" id="3.30.1300.10">
    <property type="entry name" value="Pantoate-beta-alanine ligase, C-terminal domain"/>
    <property type="match status" value="1"/>
</dbReference>
<dbReference type="STRING" id="1471761.B0W44_14225"/>
<dbReference type="InterPro" id="IPR003721">
    <property type="entry name" value="Pantoate_ligase"/>
</dbReference>
<comment type="catalytic activity">
    <reaction evidence="7 8">
        <text>(R)-pantoate + beta-alanine + ATP = (R)-pantothenate + AMP + diphosphate + H(+)</text>
        <dbReference type="Rhea" id="RHEA:10912"/>
        <dbReference type="ChEBI" id="CHEBI:15378"/>
        <dbReference type="ChEBI" id="CHEBI:15980"/>
        <dbReference type="ChEBI" id="CHEBI:29032"/>
        <dbReference type="ChEBI" id="CHEBI:30616"/>
        <dbReference type="ChEBI" id="CHEBI:33019"/>
        <dbReference type="ChEBI" id="CHEBI:57966"/>
        <dbReference type="ChEBI" id="CHEBI:456215"/>
        <dbReference type="EC" id="6.3.2.1"/>
    </reaction>
</comment>
<feature type="binding site" evidence="8">
    <location>
        <begin position="251"/>
        <end position="254"/>
    </location>
    <ligand>
        <name>ATP</name>
        <dbReference type="ChEBI" id="CHEBI:30616"/>
    </ligand>
</feature>
<dbReference type="FunFam" id="3.40.50.620:FF:000013">
    <property type="entry name" value="Pantothenate synthetase"/>
    <property type="match status" value="1"/>
</dbReference>
<dbReference type="HAMAP" id="MF_00158">
    <property type="entry name" value="PanC"/>
    <property type="match status" value="1"/>
</dbReference>
<keyword evidence="5 8" id="KW-0547">Nucleotide-binding</keyword>
<feature type="binding site" evidence="8">
    <location>
        <position position="220"/>
    </location>
    <ligand>
        <name>(R)-pantoate</name>
        <dbReference type="ChEBI" id="CHEBI:15980"/>
    </ligand>
</feature>
<dbReference type="EC" id="6.3.2.1" evidence="8"/>
<keyword evidence="3 8" id="KW-0436">Ligase</keyword>
<organism evidence="10 11">
    <name type="scientific">Novibacillus thermophilus</name>
    <dbReference type="NCBI Taxonomy" id="1471761"/>
    <lineage>
        <taxon>Bacteria</taxon>
        <taxon>Bacillati</taxon>
        <taxon>Bacillota</taxon>
        <taxon>Bacilli</taxon>
        <taxon>Bacillales</taxon>
        <taxon>Thermoactinomycetaceae</taxon>
        <taxon>Novibacillus</taxon>
    </lineage>
</organism>
<evidence type="ECO:0000256" key="2">
    <source>
        <dbReference type="ARBA" id="ARBA00009256"/>
    </source>
</evidence>
<evidence type="ECO:0000256" key="7">
    <source>
        <dbReference type="ARBA" id="ARBA00048258"/>
    </source>
</evidence>
<dbReference type="UniPathway" id="UPA00028">
    <property type="reaction ID" value="UER00005"/>
</dbReference>
<dbReference type="GO" id="GO:0005829">
    <property type="term" value="C:cytosol"/>
    <property type="evidence" value="ECO:0007669"/>
    <property type="project" value="TreeGrafter"/>
</dbReference>
<dbReference type="AlphaFoldDB" id="A0A1U9K9R7"/>
<feature type="binding site" evidence="8">
    <location>
        <position position="243"/>
    </location>
    <ligand>
        <name>ATP</name>
        <dbReference type="ChEBI" id="CHEBI:30616"/>
    </ligand>
</feature>
<evidence type="ECO:0000256" key="3">
    <source>
        <dbReference type="ARBA" id="ARBA00022598"/>
    </source>
</evidence>
<comment type="function">
    <text evidence="8">Catalyzes the condensation of pantoate with beta-alanine in an ATP-dependent reaction via a pantoyl-adenylate intermediate.</text>
</comment>
<reference evidence="10 11" key="1">
    <citation type="journal article" date="2015" name="Int. J. Syst. Evol. Microbiol.">
        <title>Novibacillus thermophilus gen. nov., sp. nov., a Gram-staining-negative and moderately thermophilic member of the family Thermoactinomycetaceae.</title>
        <authorList>
            <person name="Yang G."/>
            <person name="Chen J."/>
            <person name="Zhou S."/>
        </authorList>
    </citation>
    <scope>NUCLEOTIDE SEQUENCE [LARGE SCALE GENOMIC DNA]</scope>
    <source>
        <strain evidence="10 11">SG-1</strain>
    </source>
</reference>
<dbReference type="GO" id="GO:0015940">
    <property type="term" value="P:pantothenate biosynthetic process"/>
    <property type="evidence" value="ECO:0007669"/>
    <property type="project" value="UniProtKB-UniRule"/>
</dbReference>
<dbReference type="FunFam" id="3.30.1300.10:FF:000001">
    <property type="entry name" value="Pantothenate synthetase"/>
    <property type="match status" value="1"/>
</dbReference>
<dbReference type="NCBIfam" id="TIGR00018">
    <property type="entry name" value="panC"/>
    <property type="match status" value="1"/>
</dbReference>
<evidence type="ECO:0000256" key="6">
    <source>
        <dbReference type="ARBA" id="ARBA00022840"/>
    </source>
</evidence>
<dbReference type="PANTHER" id="PTHR21299:SF1">
    <property type="entry name" value="PANTOATE--BETA-ALANINE LIGASE"/>
    <property type="match status" value="1"/>
</dbReference>
<dbReference type="GO" id="GO:0004592">
    <property type="term" value="F:pantoate-beta-alanine ligase activity"/>
    <property type="evidence" value="ECO:0007669"/>
    <property type="project" value="UniProtKB-UniRule"/>
</dbReference>
<sequence length="383" mass="43670">MRRASTRLSRRRPIQCERISTIFCENVRRRRGDRSERVSGIRTRCEKSPLSTRTTRLSRKKCGLRRHKAMKVVTTIRALRRSLPDEKRAVIGLVPTMGYLHDGHLSLIETARRECDCVVVSVFVNPLQFGPREDFDTYPRDLNRDKAQAEKAGADLLFAPDTEEMYPKPPFTTVRVSNVTEGMCGASRPGHFDGVATVVTKLFHIVQPHRAYFGLKDVQQVAVIQRMVDDLNIPVNIVPCPTVREPDGLAMSSRNVYLSEEERRQATVLFQALKTAKEKLAKREWHTPQQVEDGVRDIIETQPLADIDYVEMRTFPDLERVRDIGNKTYVIAVAVKFGKTRLIDNILFQGGETPTDVAYDDDGETAQSDGHRSESTLRRQRHN</sequence>
<dbReference type="Proteomes" id="UP000188603">
    <property type="component" value="Chromosome"/>
</dbReference>
<dbReference type="Gene3D" id="3.40.50.620">
    <property type="entry name" value="HUPs"/>
    <property type="match status" value="1"/>
</dbReference>
<evidence type="ECO:0000256" key="4">
    <source>
        <dbReference type="ARBA" id="ARBA00022655"/>
    </source>
</evidence>
<accession>A0A1U9K9R7</accession>
<gene>
    <name evidence="8" type="primary">panC</name>
    <name evidence="10" type="ORF">B0W44_14225</name>
</gene>
<comment type="subunit">
    <text evidence="8">Homodimer.</text>
</comment>
<name>A0A1U9K9R7_9BACL</name>
<proteinExistence type="inferred from homology"/>
<protein>
    <recommendedName>
        <fullName evidence="8">Pantothenate synthetase</fullName>
        <shortName evidence="8">PS</shortName>
        <ecNumber evidence="8">6.3.2.1</ecNumber>
    </recommendedName>
    <alternativeName>
        <fullName evidence="8">Pantoate--beta-alanine ligase</fullName>
    </alternativeName>
    <alternativeName>
        <fullName evidence="8">Pantoate-activating enzyme</fullName>
    </alternativeName>
</protein>
<dbReference type="InterPro" id="IPR004821">
    <property type="entry name" value="Cyt_trans-like"/>
</dbReference>
<keyword evidence="8" id="KW-0963">Cytoplasm</keyword>
<evidence type="ECO:0000256" key="9">
    <source>
        <dbReference type="SAM" id="MobiDB-lite"/>
    </source>
</evidence>
<evidence type="ECO:0000256" key="8">
    <source>
        <dbReference type="HAMAP-Rule" id="MF_00158"/>
    </source>
</evidence>
<dbReference type="CDD" id="cd00560">
    <property type="entry name" value="PanC"/>
    <property type="match status" value="1"/>
</dbReference>
<dbReference type="KEGG" id="ntr:B0W44_14225"/>
<feature type="region of interest" description="Disordered" evidence="9">
    <location>
        <begin position="353"/>
        <end position="383"/>
    </location>
</feature>
<keyword evidence="6 8" id="KW-0067">ATP-binding</keyword>
<feature type="binding site" evidence="8">
    <location>
        <begin position="97"/>
        <end position="104"/>
    </location>
    <ligand>
        <name>ATP</name>
        <dbReference type="ChEBI" id="CHEBI:30616"/>
    </ligand>
</feature>
<dbReference type="PANTHER" id="PTHR21299">
    <property type="entry name" value="CYTIDYLATE KINASE/PANTOATE-BETA-ALANINE LIGASE"/>
    <property type="match status" value="1"/>
</dbReference>
<feature type="active site" description="Proton donor" evidence="8">
    <location>
        <position position="104"/>
    </location>
</feature>
<dbReference type="Pfam" id="PF02569">
    <property type="entry name" value="Pantoate_ligase"/>
    <property type="match status" value="1"/>
</dbReference>
<evidence type="ECO:0000313" key="10">
    <source>
        <dbReference type="EMBL" id="AQS56733.1"/>
    </source>
</evidence>
<evidence type="ECO:0000256" key="1">
    <source>
        <dbReference type="ARBA" id="ARBA00004990"/>
    </source>
</evidence>
<feature type="binding site" evidence="8">
    <location>
        <position position="128"/>
    </location>
    <ligand>
        <name>(R)-pantoate</name>
        <dbReference type="ChEBI" id="CHEBI:15980"/>
    </ligand>
</feature>
<dbReference type="GO" id="GO:0005524">
    <property type="term" value="F:ATP binding"/>
    <property type="evidence" value="ECO:0007669"/>
    <property type="project" value="UniProtKB-KW"/>
</dbReference>
<evidence type="ECO:0000256" key="5">
    <source>
        <dbReference type="ARBA" id="ARBA00022741"/>
    </source>
</evidence>
<dbReference type="InterPro" id="IPR014729">
    <property type="entry name" value="Rossmann-like_a/b/a_fold"/>
</dbReference>
<dbReference type="SUPFAM" id="SSF52374">
    <property type="entry name" value="Nucleotidylyl transferase"/>
    <property type="match status" value="1"/>
</dbReference>
<dbReference type="EMBL" id="CP019699">
    <property type="protein sequence ID" value="AQS56733.1"/>
    <property type="molecule type" value="Genomic_DNA"/>
</dbReference>
<feature type="binding site" evidence="8">
    <location>
        <position position="128"/>
    </location>
    <ligand>
        <name>beta-alanine</name>
        <dbReference type="ChEBI" id="CHEBI:57966"/>
    </ligand>
</feature>
<feature type="binding site" evidence="8">
    <location>
        <begin position="214"/>
        <end position="217"/>
    </location>
    <ligand>
        <name>ATP</name>
        <dbReference type="ChEBI" id="CHEBI:30616"/>
    </ligand>
</feature>